<dbReference type="RefSeq" id="WP_171368786.1">
    <property type="nucleotide sequence ID" value="NZ_VTXW01000021.1"/>
</dbReference>
<evidence type="ECO:0000313" key="4">
    <source>
        <dbReference type="EMBL" id="NOH35375.1"/>
    </source>
</evidence>
<evidence type="ECO:0000256" key="3">
    <source>
        <dbReference type="ARBA" id="ARBA00022837"/>
    </source>
</evidence>
<dbReference type="InterPro" id="IPR018511">
    <property type="entry name" value="Hemolysin-typ_Ca-bd_CS"/>
</dbReference>
<dbReference type="InterPro" id="IPR050557">
    <property type="entry name" value="RTX_toxin/Mannuronan_C5-epim"/>
</dbReference>
<dbReference type="GO" id="GO:0005576">
    <property type="term" value="C:extracellular region"/>
    <property type="evidence" value="ECO:0007669"/>
    <property type="project" value="UniProtKB-SubCell"/>
</dbReference>
<dbReference type="AlphaFoldDB" id="A0A7Y3YS91"/>
<evidence type="ECO:0000313" key="5">
    <source>
        <dbReference type="Proteomes" id="UP000525336"/>
    </source>
</evidence>
<dbReference type="InterPro" id="IPR011049">
    <property type="entry name" value="Serralysin-like_metalloprot_C"/>
</dbReference>
<dbReference type="Proteomes" id="UP000525336">
    <property type="component" value="Unassembled WGS sequence"/>
</dbReference>
<dbReference type="InterPro" id="IPR001343">
    <property type="entry name" value="Hemolysn_Ca-bd"/>
</dbReference>
<evidence type="ECO:0000256" key="1">
    <source>
        <dbReference type="ARBA" id="ARBA00004613"/>
    </source>
</evidence>
<gene>
    <name evidence="4" type="ORF">F0245_18745</name>
</gene>
<organism evidence="4 5">
    <name type="scientific">Vibrio chagasii</name>
    <dbReference type="NCBI Taxonomy" id="170679"/>
    <lineage>
        <taxon>Bacteria</taxon>
        <taxon>Pseudomonadati</taxon>
        <taxon>Pseudomonadota</taxon>
        <taxon>Gammaproteobacteria</taxon>
        <taxon>Vibrionales</taxon>
        <taxon>Vibrionaceae</taxon>
        <taxon>Vibrio</taxon>
    </lineage>
</organism>
<dbReference type="PROSITE" id="PS00330">
    <property type="entry name" value="HEMOLYSIN_CALCIUM"/>
    <property type="match status" value="7"/>
</dbReference>
<comment type="subcellular location">
    <subcellularLocation>
        <location evidence="1">Secreted</location>
    </subcellularLocation>
</comment>
<reference evidence="4 5" key="1">
    <citation type="submission" date="2019-09" db="EMBL/GenBank/DDBJ databases">
        <title>Draft genome sequencing and comparative genomics of hatchery-associated Vibrios.</title>
        <authorList>
            <person name="Kehlet-Delgado H."/>
            <person name="Mueller R.S."/>
        </authorList>
    </citation>
    <scope>NUCLEOTIDE SEQUENCE [LARGE SCALE GENOMIC DNA]</scope>
    <source>
        <strain evidence="4 5">00-90-10</strain>
    </source>
</reference>
<evidence type="ECO:0000256" key="2">
    <source>
        <dbReference type="ARBA" id="ARBA00022525"/>
    </source>
</evidence>
<dbReference type="GO" id="GO:0005509">
    <property type="term" value="F:calcium ion binding"/>
    <property type="evidence" value="ECO:0007669"/>
    <property type="project" value="InterPro"/>
</dbReference>
<dbReference type="Gene3D" id="2.150.10.10">
    <property type="entry name" value="Serralysin-like metalloprotease, C-terminal"/>
    <property type="match status" value="6"/>
</dbReference>
<accession>A0A7Y3YS91</accession>
<evidence type="ECO:0008006" key="6">
    <source>
        <dbReference type="Google" id="ProtNLM"/>
    </source>
</evidence>
<dbReference type="PRINTS" id="PR00313">
    <property type="entry name" value="CABNDNGRPT"/>
</dbReference>
<comment type="caution">
    <text evidence="4">The sequence shown here is derived from an EMBL/GenBank/DDBJ whole genome shotgun (WGS) entry which is preliminary data.</text>
</comment>
<dbReference type="EMBL" id="VTXW01000021">
    <property type="protein sequence ID" value="NOH35375.1"/>
    <property type="molecule type" value="Genomic_DNA"/>
</dbReference>
<keyword evidence="2" id="KW-0964">Secreted</keyword>
<dbReference type="Pfam" id="PF00353">
    <property type="entry name" value="HemolysinCabind"/>
    <property type="match status" value="8"/>
</dbReference>
<dbReference type="SUPFAM" id="SSF51120">
    <property type="entry name" value="beta-Roll"/>
    <property type="match status" value="4"/>
</dbReference>
<keyword evidence="3" id="KW-0106">Calcium</keyword>
<dbReference type="PANTHER" id="PTHR38340:SF1">
    <property type="entry name" value="S-LAYER PROTEIN"/>
    <property type="match status" value="1"/>
</dbReference>
<sequence>MANERVNLDGTSSYIKLDGQDNLVFGSHKASEHILGKAGDDRIIGGNGEDILEGNRGNDTLKGGGGEDILFGGVGNDTLLGGEGADTFAMRITHGGKNEIQGFKVGQDTLQFILDRQHFLLENELTRSDKQESRLEGRLNEKVDKLDNKFLKEDLGLNNEASGLEKANAFVETAIERHLTMEVKGNNLELTFFDDLGKGNKGTTITLNGLGRDENIARILNSDDDATTQQDSIIEMLTTGKLIGTSGTDTINGTELDDVIEAKGGNDHLNGGDGEDTAVFSGSVLDYHFQNRLTVTDTVLNRDGKDQLDSIENLRFSEGEYQLEVGHNAYDKLTAQDGIDTLLIGAQGHDDLYGGSGNDVLFGDNGVGFTYKGGNDYLNGGAGNDTLHGGAGNDVIDGGAGEDTIVFNGSVLDYSFQTYGYIKVVDAKDNRDGIDNISNFEKLTFEEGTFTWMRGNNASNNITAQDGVDTIMVGMHGHDTLTGGNGNDVLIGDNGSDFTYQGGDDYLDGGAGQDIMHGGAGDDYIRADEYAPAHKPIYAESDIIDGGEGSDTLWYNDTYKNADSLNVSVVDSDTFNVDTMLAEEVTSTDVASNIETLIGTRGSDTIDFSGLDHGMTYLDKASGAATDTVTGTAFDDIIKVMNGDDVITGGDGNDYIDGGNGSDTIVYAANTSILVTVHGAAYRNEYSVDDGQGNIDIVKNIEHIEIGDDVYNFALGEFTDQAVA</sequence>
<name>A0A7Y3YS91_9VIBR</name>
<proteinExistence type="predicted"/>
<protein>
    <recommendedName>
        <fullName evidence="6">Calcium-binding protein</fullName>
    </recommendedName>
</protein>
<dbReference type="PANTHER" id="PTHR38340">
    <property type="entry name" value="S-LAYER PROTEIN"/>
    <property type="match status" value="1"/>
</dbReference>